<dbReference type="InParanoid" id="B9IGR2"/>
<dbReference type="Proteomes" id="UP000006729">
    <property type="component" value="Chromosome 16"/>
</dbReference>
<sequence>MEDDHIIADELPVLEDVMARTRIPMETKARDNHTPLSGSQIYLTLPEVITSTTAHFKRRRVFTPIENDVLALIIEVHVVAFPLPRLPVLSVEVATTRTFTWDIFEKADFPAMTEEERQLMKVVVGGRSGLEKVGLKVVRMLKKILTIPSDISMMSNETYNHYLILTSQMTFNVLDRANQAAFEQLKKEKVIVIAELMSLKVAYSSLKEQLNVVYSSLKEQIQSFVLQLSSNDKLLQANYNQVDTLKREILEAKTTQDGLRVELLTFREEA</sequence>
<name>B9IGR2_POPTR</name>
<evidence type="ECO:0000313" key="2">
    <source>
        <dbReference type="Proteomes" id="UP000006729"/>
    </source>
</evidence>
<dbReference type="EMBL" id="CM009305">
    <property type="protein sequence ID" value="PNS99409.1"/>
    <property type="molecule type" value="Genomic_DNA"/>
</dbReference>
<reference evidence="1 2" key="1">
    <citation type="journal article" date="2006" name="Science">
        <title>The genome of black cottonwood, Populus trichocarpa (Torr. &amp; Gray).</title>
        <authorList>
            <person name="Tuskan G.A."/>
            <person name="Difazio S."/>
            <person name="Jansson S."/>
            <person name="Bohlmann J."/>
            <person name="Grigoriev I."/>
            <person name="Hellsten U."/>
            <person name="Putnam N."/>
            <person name="Ralph S."/>
            <person name="Rombauts S."/>
            <person name="Salamov A."/>
            <person name="Schein J."/>
            <person name="Sterck L."/>
            <person name="Aerts A."/>
            <person name="Bhalerao R.R."/>
            <person name="Bhalerao R.P."/>
            <person name="Blaudez D."/>
            <person name="Boerjan W."/>
            <person name="Brun A."/>
            <person name="Brunner A."/>
            <person name="Busov V."/>
            <person name="Campbell M."/>
            <person name="Carlson J."/>
            <person name="Chalot M."/>
            <person name="Chapman J."/>
            <person name="Chen G.L."/>
            <person name="Cooper D."/>
            <person name="Coutinho P.M."/>
            <person name="Couturier J."/>
            <person name="Covert S."/>
            <person name="Cronk Q."/>
            <person name="Cunningham R."/>
            <person name="Davis J."/>
            <person name="Degroeve S."/>
            <person name="Dejardin A."/>
            <person name="Depamphilis C."/>
            <person name="Detter J."/>
            <person name="Dirks B."/>
            <person name="Dubchak I."/>
            <person name="Duplessis S."/>
            <person name="Ehlting J."/>
            <person name="Ellis B."/>
            <person name="Gendler K."/>
            <person name="Goodstein D."/>
            <person name="Gribskov M."/>
            <person name="Grimwood J."/>
            <person name="Groover A."/>
            <person name="Gunter L."/>
            <person name="Hamberger B."/>
            <person name="Heinze B."/>
            <person name="Helariutta Y."/>
            <person name="Henrissat B."/>
            <person name="Holligan D."/>
            <person name="Holt R."/>
            <person name="Huang W."/>
            <person name="Islam-Faridi N."/>
            <person name="Jones S."/>
            <person name="Jones-Rhoades M."/>
            <person name="Jorgensen R."/>
            <person name="Joshi C."/>
            <person name="Kangasjarvi J."/>
            <person name="Karlsson J."/>
            <person name="Kelleher C."/>
            <person name="Kirkpatrick R."/>
            <person name="Kirst M."/>
            <person name="Kohler A."/>
            <person name="Kalluri U."/>
            <person name="Larimer F."/>
            <person name="Leebens-Mack J."/>
            <person name="Leple J.C."/>
            <person name="Locascio P."/>
            <person name="Lou Y."/>
            <person name="Lucas S."/>
            <person name="Martin F."/>
            <person name="Montanini B."/>
            <person name="Napoli C."/>
            <person name="Nelson D.R."/>
            <person name="Nelson C."/>
            <person name="Nieminen K."/>
            <person name="Nilsson O."/>
            <person name="Pereda V."/>
            <person name="Peter G."/>
            <person name="Philippe R."/>
            <person name="Pilate G."/>
            <person name="Poliakov A."/>
            <person name="Razumovskaya J."/>
            <person name="Richardson P."/>
            <person name="Rinaldi C."/>
            <person name="Ritland K."/>
            <person name="Rouze P."/>
            <person name="Ryaboy D."/>
            <person name="Schmutz J."/>
            <person name="Schrader J."/>
            <person name="Segerman B."/>
            <person name="Shin H."/>
            <person name="Siddiqui A."/>
            <person name="Sterky F."/>
            <person name="Terry A."/>
            <person name="Tsai C.J."/>
            <person name="Uberbacher E."/>
            <person name="Unneberg P."/>
            <person name="Vahala J."/>
            <person name="Wall K."/>
            <person name="Wessler S."/>
            <person name="Yang G."/>
            <person name="Yin T."/>
            <person name="Douglas C."/>
            <person name="Marra M."/>
            <person name="Sandberg G."/>
            <person name="Van de Peer Y."/>
            <person name="Rokhsar D."/>
        </authorList>
    </citation>
    <scope>NUCLEOTIDE SEQUENCE [LARGE SCALE GENOMIC DNA]</scope>
    <source>
        <strain evidence="2">cv. Nisqually</strain>
    </source>
</reference>
<organism evidence="1 2">
    <name type="scientific">Populus trichocarpa</name>
    <name type="common">Western balsam poplar</name>
    <name type="synonym">Populus balsamifera subsp. trichocarpa</name>
    <dbReference type="NCBI Taxonomy" id="3694"/>
    <lineage>
        <taxon>Eukaryota</taxon>
        <taxon>Viridiplantae</taxon>
        <taxon>Streptophyta</taxon>
        <taxon>Embryophyta</taxon>
        <taxon>Tracheophyta</taxon>
        <taxon>Spermatophyta</taxon>
        <taxon>Magnoliopsida</taxon>
        <taxon>eudicotyledons</taxon>
        <taxon>Gunneridae</taxon>
        <taxon>Pentapetalae</taxon>
        <taxon>rosids</taxon>
        <taxon>fabids</taxon>
        <taxon>Malpighiales</taxon>
        <taxon>Salicaceae</taxon>
        <taxon>Saliceae</taxon>
        <taxon>Populus</taxon>
    </lineage>
</organism>
<proteinExistence type="predicted"/>
<gene>
    <name evidence="1" type="ORF">POPTR_016G134400</name>
</gene>
<dbReference type="HOGENOM" id="CLU_1032068_0_0_1"/>
<evidence type="ECO:0000313" key="1">
    <source>
        <dbReference type="EMBL" id="PNS99409.1"/>
    </source>
</evidence>
<accession>B9IGR2</accession>
<keyword evidence="2" id="KW-1185">Reference proteome</keyword>
<protein>
    <submittedName>
        <fullName evidence="1">Uncharacterized protein</fullName>
    </submittedName>
</protein>
<dbReference type="AlphaFoldDB" id="B9IGR2"/>